<feature type="transmembrane region" description="Helical" evidence="8">
    <location>
        <begin position="60"/>
        <end position="80"/>
    </location>
</feature>
<dbReference type="PANTHER" id="PTHR34390">
    <property type="entry name" value="UPF0442 PROTEIN YJJB-RELATED"/>
    <property type="match status" value="1"/>
</dbReference>
<evidence type="ECO:0000256" key="3">
    <source>
        <dbReference type="ARBA" id="ARBA00022519"/>
    </source>
</evidence>
<evidence type="ECO:0000256" key="2">
    <source>
        <dbReference type="ARBA" id="ARBA00022475"/>
    </source>
</evidence>
<keyword evidence="11" id="KW-1185">Reference proteome</keyword>
<sequence>MITDATYMLELFEPVVMAGIVSAGFGILFSLPMRTLLATVLLGAVGVFVRISLINLGWSIIGGSFMAACTIGLLSMFLSWRFHAPCVVFSMPAVIPLVPGVFAYRTMLGILAFTEKGALDMQLMTSISSNGLNTAFMFLCLAVGVSLPNLLLRGSSIRSVLGLYRLRSDQNNNQN</sequence>
<name>A0A1X7ANW3_9GAMM</name>
<dbReference type="Pfam" id="PF12821">
    <property type="entry name" value="ThrE_2"/>
    <property type="match status" value="1"/>
</dbReference>
<protein>
    <recommendedName>
        <fullName evidence="9">Threonine/Serine exporter ThrE domain-containing protein</fullName>
    </recommendedName>
</protein>
<dbReference type="GO" id="GO:0005886">
    <property type="term" value="C:plasma membrane"/>
    <property type="evidence" value="ECO:0007669"/>
    <property type="project" value="UniProtKB-SubCell"/>
</dbReference>
<evidence type="ECO:0000259" key="9">
    <source>
        <dbReference type="Pfam" id="PF12821"/>
    </source>
</evidence>
<dbReference type="Proteomes" id="UP000196573">
    <property type="component" value="Unassembled WGS sequence"/>
</dbReference>
<keyword evidence="5 8" id="KW-1133">Transmembrane helix</keyword>
<reference evidence="10 11" key="1">
    <citation type="submission" date="2017-03" db="EMBL/GenBank/DDBJ databases">
        <authorList>
            <person name="Afonso C.L."/>
            <person name="Miller P.J."/>
            <person name="Scott M.A."/>
            <person name="Spackman E."/>
            <person name="Goraichik I."/>
            <person name="Dimitrov K.M."/>
            <person name="Suarez D.L."/>
            <person name="Swayne D.E."/>
        </authorList>
    </citation>
    <scope>NUCLEOTIDE SEQUENCE [LARGE SCALE GENOMIC DNA]</scope>
    <source>
        <strain evidence="10">SB41UT1</strain>
    </source>
</reference>
<evidence type="ECO:0000256" key="8">
    <source>
        <dbReference type="SAM" id="Phobius"/>
    </source>
</evidence>
<dbReference type="RefSeq" id="WP_087111068.1">
    <property type="nucleotide sequence ID" value="NZ_CBCSCN010000006.1"/>
</dbReference>
<gene>
    <name evidence="10" type="ORF">EHSB41UT_02879</name>
</gene>
<evidence type="ECO:0000256" key="6">
    <source>
        <dbReference type="ARBA" id="ARBA00023136"/>
    </source>
</evidence>
<keyword evidence="4 8" id="KW-0812">Transmembrane</keyword>
<feature type="transmembrane region" description="Helical" evidence="8">
    <location>
        <begin position="36"/>
        <end position="54"/>
    </location>
</feature>
<feature type="transmembrane region" description="Helical" evidence="8">
    <location>
        <begin position="12"/>
        <end position="29"/>
    </location>
</feature>
<keyword evidence="3" id="KW-0997">Cell inner membrane</keyword>
<dbReference type="PANTHER" id="PTHR34390:SF1">
    <property type="entry name" value="SUCCINATE TRANSPORTER SUBUNIT YJJB-RELATED"/>
    <property type="match status" value="1"/>
</dbReference>
<evidence type="ECO:0000313" key="10">
    <source>
        <dbReference type="EMBL" id="SMA48767.1"/>
    </source>
</evidence>
<dbReference type="EMBL" id="FWPT01000006">
    <property type="protein sequence ID" value="SMA48767.1"/>
    <property type="molecule type" value="Genomic_DNA"/>
</dbReference>
<feature type="transmembrane region" description="Helical" evidence="8">
    <location>
        <begin position="87"/>
        <end position="114"/>
    </location>
</feature>
<evidence type="ECO:0000313" key="11">
    <source>
        <dbReference type="Proteomes" id="UP000196573"/>
    </source>
</evidence>
<evidence type="ECO:0000256" key="4">
    <source>
        <dbReference type="ARBA" id="ARBA00022692"/>
    </source>
</evidence>
<comment type="similarity">
    <text evidence="7">Belongs to the ThrE exporter (TC 2.A.79) family.</text>
</comment>
<dbReference type="InterPro" id="IPR050539">
    <property type="entry name" value="ThrE_Dicarb/AminoAcid_Exp"/>
</dbReference>
<organism evidence="10 11">
    <name type="scientific">Parendozoicomonas haliclonae</name>
    <dbReference type="NCBI Taxonomy" id="1960125"/>
    <lineage>
        <taxon>Bacteria</taxon>
        <taxon>Pseudomonadati</taxon>
        <taxon>Pseudomonadota</taxon>
        <taxon>Gammaproteobacteria</taxon>
        <taxon>Oceanospirillales</taxon>
        <taxon>Endozoicomonadaceae</taxon>
        <taxon>Parendozoicomonas</taxon>
    </lineage>
</organism>
<dbReference type="GO" id="GO:0015744">
    <property type="term" value="P:succinate transport"/>
    <property type="evidence" value="ECO:0007669"/>
    <property type="project" value="TreeGrafter"/>
</dbReference>
<keyword evidence="2" id="KW-1003">Cell membrane</keyword>
<feature type="domain" description="Threonine/Serine exporter ThrE" evidence="9">
    <location>
        <begin position="15"/>
        <end position="150"/>
    </location>
</feature>
<feature type="transmembrane region" description="Helical" evidence="8">
    <location>
        <begin position="134"/>
        <end position="152"/>
    </location>
</feature>
<evidence type="ECO:0000256" key="5">
    <source>
        <dbReference type="ARBA" id="ARBA00022989"/>
    </source>
</evidence>
<dbReference type="InterPro" id="IPR024528">
    <property type="entry name" value="ThrE_2"/>
</dbReference>
<comment type="subcellular location">
    <subcellularLocation>
        <location evidence="1">Cell membrane</location>
        <topology evidence="1">Multi-pass membrane protein</topology>
    </subcellularLocation>
</comment>
<proteinExistence type="inferred from homology"/>
<evidence type="ECO:0000256" key="7">
    <source>
        <dbReference type="ARBA" id="ARBA00034125"/>
    </source>
</evidence>
<keyword evidence="6 8" id="KW-0472">Membrane</keyword>
<evidence type="ECO:0000256" key="1">
    <source>
        <dbReference type="ARBA" id="ARBA00004651"/>
    </source>
</evidence>
<dbReference type="AlphaFoldDB" id="A0A1X7ANW3"/>
<accession>A0A1X7ANW3</accession>
<dbReference type="OrthoDB" id="9810047at2"/>